<reference evidence="1" key="1">
    <citation type="submission" date="2022-05" db="EMBL/GenBank/DDBJ databases">
        <title>Chromosome-level genome of Chaenocephalus aceratus.</title>
        <authorList>
            <person name="Park H."/>
        </authorList>
    </citation>
    <scope>NUCLEOTIDE SEQUENCE</scope>
    <source>
        <strain evidence="1">KU_202001</strain>
    </source>
</reference>
<organism evidence="1 2">
    <name type="scientific">Chaenocephalus aceratus</name>
    <name type="common">Blackfin icefish</name>
    <name type="synonym">Chaenichthys aceratus</name>
    <dbReference type="NCBI Taxonomy" id="36190"/>
    <lineage>
        <taxon>Eukaryota</taxon>
        <taxon>Metazoa</taxon>
        <taxon>Chordata</taxon>
        <taxon>Craniata</taxon>
        <taxon>Vertebrata</taxon>
        <taxon>Euteleostomi</taxon>
        <taxon>Actinopterygii</taxon>
        <taxon>Neopterygii</taxon>
        <taxon>Teleostei</taxon>
        <taxon>Neoteleostei</taxon>
        <taxon>Acanthomorphata</taxon>
        <taxon>Eupercaria</taxon>
        <taxon>Perciformes</taxon>
        <taxon>Notothenioidei</taxon>
        <taxon>Channichthyidae</taxon>
        <taxon>Chaenocephalus</taxon>
    </lineage>
</organism>
<dbReference type="EMBL" id="CM043790">
    <property type="protein sequence ID" value="KAI4825051.1"/>
    <property type="molecule type" value="Genomic_DNA"/>
</dbReference>
<sequence length="121" mass="13599">CGRRVLTHRQHSAERRGGRHTLQAEKAVEPRRPRARPLTLCLLRMKREDFITSCKPRLHPSSLPPSQPSHPPLPPSPPHSLTPRFPSTLPASSTFQACPSQRRGSRLLEKNLPLRSLPALC</sequence>
<keyword evidence="2" id="KW-1185">Reference proteome</keyword>
<dbReference type="Proteomes" id="UP001057452">
    <property type="component" value="Chromosome 6"/>
</dbReference>
<gene>
    <name evidence="1" type="ORF">KUCAC02_020750</name>
</gene>
<evidence type="ECO:0000313" key="1">
    <source>
        <dbReference type="EMBL" id="KAI4825051.1"/>
    </source>
</evidence>
<protein>
    <submittedName>
        <fullName evidence="1">Uncharacterized protein</fullName>
    </submittedName>
</protein>
<name>A0ACB9XES0_CHAAC</name>
<evidence type="ECO:0000313" key="2">
    <source>
        <dbReference type="Proteomes" id="UP001057452"/>
    </source>
</evidence>
<feature type="non-terminal residue" evidence="1">
    <location>
        <position position="121"/>
    </location>
</feature>
<proteinExistence type="predicted"/>
<feature type="non-terminal residue" evidence="1">
    <location>
        <position position="1"/>
    </location>
</feature>
<accession>A0ACB9XES0</accession>
<comment type="caution">
    <text evidence="1">The sequence shown here is derived from an EMBL/GenBank/DDBJ whole genome shotgun (WGS) entry which is preliminary data.</text>
</comment>